<gene>
    <name evidence="3" type="ORF">SAMN05660976_04505</name>
</gene>
<dbReference type="EMBL" id="FOBF01000010">
    <property type="protein sequence ID" value="SEM20418.1"/>
    <property type="molecule type" value="Genomic_DNA"/>
</dbReference>
<evidence type="ECO:0000256" key="2">
    <source>
        <dbReference type="SAM" id="Phobius"/>
    </source>
</evidence>
<evidence type="ECO:0000313" key="3">
    <source>
        <dbReference type="EMBL" id="SEM20418.1"/>
    </source>
</evidence>
<feature type="compositionally biased region" description="Basic residues" evidence="1">
    <location>
        <begin position="244"/>
        <end position="255"/>
    </location>
</feature>
<dbReference type="AlphaFoldDB" id="A0A1H7WHC2"/>
<keyword evidence="2" id="KW-0812">Transmembrane</keyword>
<feature type="region of interest" description="Disordered" evidence="1">
    <location>
        <begin position="230"/>
        <end position="255"/>
    </location>
</feature>
<dbReference type="STRING" id="46177.SAMN05660976_04505"/>
<feature type="transmembrane region" description="Helical" evidence="2">
    <location>
        <begin position="21"/>
        <end position="43"/>
    </location>
</feature>
<dbReference type="Proteomes" id="UP000198953">
    <property type="component" value="Unassembled WGS sequence"/>
</dbReference>
<sequence>MGASCGRVLARRPGGRAHYDALGGLVRLSALGGCVLLAASGGLRLTRRGRGVRAPASKREAHCHDSGKPAAVTSCSRIDQRLVSLAGLRGGVAWSAAARWGAGGCWERRTVSWGDVSRTDRRLGSRAGLPVAGWRRSRAGGRGCRGSACCRFSRRGVSHPGGRCSVKVHLVFGGGCRLVPRRKWGNRGGLGGGSRMIPTGGDHVRGVRRQHRVWLPRAWGRRAEMRWGTRGRRVPSGGPAMRPGVRRRCRPAVHP</sequence>
<reference evidence="3 4" key="1">
    <citation type="submission" date="2016-10" db="EMBL/GenBank/DDBJ databases">
        <authorList>
            <person name="de Groot N.N."/>
        </authorList>
    </citation>
    <scope>NUCLEOTIDE SEQUENCE [LARGE SCALE GENOMIC DNA]</scope>
    <source>
        <strain evidence="3 4">DSM 43357</strain>
    </source>
</reference>
<evidence type="ECO:0000256" key="1">
    <source>
        <dbReference type="SAM" id="MobiDB-lite"/>
    </source>
</evidence>
<name>A0A1H7WHC2_9ACTN</name>
<accession>A0A1H7WHC2</accession>
<organism evidence="3 4">
    <name type="scientific">Nonomuraea pusilla</name>
    <dbReference type="NCBI Taxonomy" id="46177"/>
    <lineage>
        <taxon>Bacteria</taxon>
        <taxon>Bacillati</taxon>
        <taxon>Actinomycetota</taxon>
        <taxon>Actinomycetes</taxon>
        <taxon>Streptosporangiales</taxon>
        <taxon>Streptosporangiaceae</taxon>
        <taxon>Nonomuraea</taxon>
    </lineage>
</organism>
<keyword evidence="2" id="KW-0472">Membrane</keyword>
<evidence type="ECO:0000313" key="4">
    <source>
        <dbReference type="Proteomes" id="UP000198953"/>
    </source>
</evidence>
<keyword evidence="4" id="KW-1185">Reference proteome</keyword>
<keyword evidence="2" id="KW-1133">Transmembrane helix</keyword>
<protein>
    <submittedName>
        <fullName evidence="3">Uncharacterized protein</fullName>
    </submittedName>
</protein>
<proteinExistence type="predicted"/>